<feature type="transmembrane region" description="Helical" evidence="13">
    <location>
        <begin position="43"/>
        <end position="63"/>
    </location>
</feature>
<proteinExistence type="inferred from homology"/>
<organism evidence="15 16">
    <name type="scientific">Python bivittatus</name>
    <name type="common">Burmese python</name>
    <name type="synonym">Python molurus bivittatus</name>
    <dbReference type="NCBI Taxonomy" id="176946"/>
    <lineage>
        <taxon>Eukaryota</taxon>
        <taxon>Metazoa</taxon>
        <taxon>Chordata</taxon>
        <taxon>Craniata</taxon>
        <taxon>Vertebrata</taxon>
        <taxon>Euteleostomi</taxon>
        <taxon>Lepidosauria</taxon>
        <taxon>Squamata</taxon>
        <taxon>Bifurcata</taxon>
        <taxon>Unidentata</taxon>
        <taxon>Episquamata</taxon>
        <taxon>Toxicofera</taxon>
        <taxon>Serpentes</taxon>
        <taxon>Henophidia</taxon>
        <taxon>Pythonidae</taxon>
        <taxon>Python</taxon>
    </lineage>
</organism>
<dbReference type="Gene3D" id="1.20.1070.10">
    <property type="entry name" value="Rhodopsin 7-helix transmembrane proteins"/>
    <property type="match status" value="1"/>
</dbReference>
<evidence type="ECO:0000256" key="7">
    <source>
        <dbReference type="ARBA" id="ARBA00022989"/>
    </source>
</evidence>
<keyword evidence="4 13" id="KW-0716">Sensory transduction</keyword>
<dbReference type="GeneID" id="103064321"/>
<evidence type="ECO:0000313" key="16">
    <source>
        <dbReference type="RefSeq" id="XP_007442493.1"/>
    </source>
</evidence>
<keyword evidence="6 13" id="KW-0552">Olfaction</keyword>
<dbReference type="PRINTS" id="PR00237">
    <property type="entry name" value="GPCRRHODOPSN"/>
</dbReference>
<evidence type="ECO:0000256" key="12">
    <source>
        <dbReference type="RuleBase" id="RU000688"/>
    </source>
</evidence>
<dbReference type="OMA" id="FYTVVCP"/>
<evidence type="ECO:0000256" key="13">
    <source>
        <dbReference type="RuleBase" id="RU363047"/>
    </source>
</evidence>
<evidence type="ECO:0000256" key="1">
    <source>
        <dbReference type="ARBA" id="ARBA00004651"/>
    </source>
</evidence>
<dbReference type="InterPro" id="IPR000725">
    <property type="entry name" value="Olfact_rcpt"/>
</dbReference>
<dbReference type="AlphaFoldDB" id="A0A9F2RD39"/>
<dbReference type="PROSITE" id="PS50262">
    <property type="entry name" value="G_PROTEIN_RECEP_F1_2"/>
    <property type="match status" value="1"/>
</dbReference>
<dbReference type="GO" id="GO:0005886">
    <property type="term" value="C:plasma membrane"/>
    <property type="evidence" value="ECO:0007669"/>
    <property type="project" value="UniProtKB-SubCell"/>
</dbReference>
<dbReference type="GO" id="GO:0004930">
    <property type="term" value="F:G protein-coupled receptor activity"/>
    <property type="evidence" value="ECO:0007669"/>
    <property type="project" value="UniProtKB-KW"/>
</dbReference>
<keyword evidence="7 13" id="KW-1133">Transmembrane helix</keyword>
<keyword evidence="15" id="KW-1185">Reference proteome</keyword>
<evidence type="ECO:0000256" key="8">
    <source>
        <dbReference type="ARBA" id="ARBA00023040"/>
    </source>
</evidence>
<keyword evidence="5 12" id="KW-0812">Transmembrane</keyword>
<sequence>MDHRNHSPVTNFIFEPLIEVPILNIFFFLLVLTMYLMTMLGNFFIIMVTFTSSVLQSPMYFFLQNLSFLEIGYTSTIIPKMLSNLLLEDMSISFIGCATQMYFFSSLGIAECCLLTAMSYDRYVAICQPLHYSAIMNRTSCLKMSIFCWIIGVMVVLVPIALIFTLPFCGPNKINHFFCDLPPLLRLACTDTYKNEIIIFTITVVFIMLPFLLILISYIHIFHAILRMSSTTSRSKAFSTCSSHIMVVTLFYGSAVLTYLRPKSISSVKADKALSIFYTVVCPMMNPLIYSLRNQEMKDSLKKLIGIKILLSRM</sequence>
<evidence type="ECO:0000256" key="10">
    <source>
        <dbReference type="ARBA" id="ARBA00023170"/>
    </source>
</evidence>
<evidence type="ECO:0000259" key="14">
    <source>
        <dbReference type="PROSITE" id="PS50262"/>
    </source>
</evidence>
<evidence type="ECO:0000256" key="5">
    <source>
        <dbReference type="ARBA" id="ARBA00022692"/>
    </source>
</evidence>
<keyword evidence="8 12" id="KW-0297">G-protein coupled receptor</keyword>
<dbReference type="SUPFAM" id="SSF81321">
    <property type="entry name" value="Family A G protein-coupled receptor-like"/>
    <property type="match status" value="1"/>
</dbReference>
<keyword evidence="3 13" id="KW-1003">Cell membrane</keyword>
<evidence type="ECO:0000313" key="15">
    <source>
        <dbReference type="Proteomes" id="UP000695026"/>
    </source>
</evidence>
<evidence type="ECO:0000256" key="9">
    <source>
        <dbReference type="ARBA" id="ARBA00023136"/>
    </source>
</evidence>
<feature type="transmembrane region" description="Helical" evidence="13">
    <location>
        <begin position="12"/>
        <end position="37"/>
    </location>
</feature>
<keyword evidence="11 12" id="KW-0807">Transducer</keyword>
<dbReference type="InterPro" id="IPR017452">
    <property type="entry name" value="GPCR_Rhodpsn_7TM"/>
</dbReference>
<feature type="transmembrane region" description="Helical" evidence="13">
    <location>
        <begin position="237"/>
        <end position="261"/>
    </location>
</feature>
<keyword evidence="10 12" id="KW-0675">Receptor</keyword>
<evidence type="ECO:0000256" key="11">
    <source>
        <dbReference type="ARBA" id="ARBA00023224"/>
    </source>
</evidence>
<dbReference type="FunFam" id="1.20.1070.10:FF:000001">
    <property type="entry name" value="Olfactory receptor"/>
    <property type="match status" value="1"/>
</dbReference>
<reference evidence="16" key="1">
    <citation type="submission" date="2025-08" db="UniProtKB">
        <authorList>
            <consortium name="RefSeq"/>
        </authorList>
    </citation>
    <scope>IDENTIFICATION</scope>
    <source>
        <tissue evidence="16">Liver</tissue>
    </source>
</reference>
<gene>
    <name evidence="16" type="primary">LOC103064321</name>
</gene>
<feature type="transmembrane region" description="Helical" evidence="13">
    <location>
        <begin position="273"/>
        <end position="292"/>
    </location>
</feature>
<dbReference type="InterPro" id="IPR000276">
    <property type="entry name" value="GPCR_Rhodpsn"/>
</dbReference>
<feature type="transmembrane region" description="Helical" evidence="13">
    <location>
        <begin position="146"/>
        <end position="168"/>
    </location>
</feature>
<evidence type="ECO:0000256" key="4">
    <source>
        <dbReference type="ARBA" id="ARBA00022606"/>
    </source>
</evidence>
<dbReference type="FunFam" id="1.10.1220.70:FF:000001">
    <property type="entry name" value="Olfactory receptor"/>
    <property type="match status" value="1"/>
</dbReference>
<dbReference type="KEGG" id="pbi:103064321"/>
<dbReference type="PRINTS" id="PR00245">
    <property type="entry name" value="OLFACTORYR"/>
</dbReference>
<name>A0A9F2RD39_PYTBI</name>
<dbReference type="GO" id="GO:0004984">
    <property type="term" value="F:olfactory receptor activity"/>
    <property type="evidence" value="ECO:0007669"/>
    <property type="project" value="InterPro"/>
</dbReference>
<dbReference type="Proteomes" id="UP000695026">
    <property type="component" value="Unplaced"/>
</dbReference>
<evidence type="ECO:0000256" key="2">
    <source>
        <dbReference type="ARBA" id="ARBA00010663"/>
    </source>
</evidence>
<keyword evidence="9 13" id="KW-0472">Membrane</keyword>
<evidence type="ECO:0000256" key="3">
    <source>
        <dbReference type="ARBA" id="ARBA00022475"/>
    </source>
</evidence>
<comment type="subcellular location">
    <subcellularLocation>
        <location evidence="1 13">Cell membrane</location>
        <topology evidence="1 13">Multi-pass membrane protein</topology>
    </subcellularLocation>
</comment>
<dbReference type="RefSeq" id="XP_007442493.1">
    <property type="nucleotide sequence ID" value="XM_007442431.1"/>
</dbReference>
<protein>
    <recommendedName>
        <fullName evidence="13">Olfactory receptor</fullName>
    </recommendedName>
</protein>
<accession>A0A9F2RD39</accession>
<dbReference type="Pfam" id="PF13853">
    <property type="entry name" value="7tm_4"/>
    <property type="match status" value="1"/>
</dbReference>
<dbReference type="CDD" id="cd15225">
    <property type="entry name" value="7tmA_OR10A-like"/>
    <property type="match status" value="1"/>
</dbReference>
<evidence type="ECO:0000256" key="6">
    <source>
        <dbReference type="ARBA" id="ARBA00022725"/>
    </source>
</evidence>
<feature type="domain" description="G-protein coupled receptors family 1 profile" evidence="14">
    <location>
        <begin position="41"/>
        <end position="290"/>
    </location>
</feature>
<dbReference type="OrthoDB" id="9975554at2759"/>
<dbReference type="PANTHER" id="PTHR26453">
    <property type="entry name" value="OLFACTORY RECEPTOR"/>
    <property type="match status" value="1"/>
</dbReference>
<feature type="transmembrane region" description="Helical" evidence="13">
    <location>
        <begin position="197"/>
        <end position="225"/>
    </location>
</feature>
<dbReference type="PROSITE" id="PS00237">
    <property type="entry name" value="G_PROTEIN_RECEP_F1_1"/>
    <property type="match status" value="1"/>
</dbReference>
<comment type="similarity">
    <text evidence="2 12">Belongs to the G-protein coupled receptor 1 family.</text>
</comment>